<dbReference type="Gene3D" id="1.20.1050.80">
    <property type="entry name" value="VPS9 domain"/>
    <property type="match status" value="1"/>
</dbReference>
<evidence type="ECO:0000259" key="2">
    <source>
        <dbReference type="PROSITE" id="PS51205"/>
    </source>
</evidence>
<sequence length="672" mass="75612">MMFWGRGGGGKSATSPATSNTEASRRSSQNIRIAAVPTVPASPSYVLSEQRRSELLLAARTNRVSWVDGVDERSVQALSGATNGFPGTLAASAIPSHCREALGGVNDELCSFFTSLDELKLKILANDIQLTEEEAEEAQGSTKRYYTLLQELKEQETLLNQWKRSHSPRTKRLVGYDREMAFLVAFRELMTLLKNVQAAELVYRIQSFVKRAEVWDLPQMLRAIATRDRPGGRVQDFVKKLVEQIKHSQKLRRLLQGDEAEVQQEKFLHVRDQYGLDMLHEVLEAFLMEKLPRRKMDGVLRAQNGGRFPSADDFLPALIYVVLRANPCELKRNVAFILEYRNPTKLVSEPGYFFTHLVSSVAFLEEVNGSRLTISPEEFDEGLRRSKEGLRTRGVRHELDHEVASNASSSSTGETMNGTGRKQMLPHHVPQSSREYQDEESLRLPTVLESTSCENTVECVVSPVQYAASASRISCPPYTTDATYQACTAHRRHQFTLWKGQAATTVVRTLQGCCTLARRELASWRGRSKVSSRSEDAYKPSDAECIHPTDQQSSRNFKRSRRSSYNSSTSSFSITSSLSSATDVEEERRKELRRSEFSTYTPRVAALETNPSEFGFAESTSGSHERLLLVDVLPLNDSDDDDDAKSSSASRHLPYRTTLIEGRPHLLRNEWV</sequence>
<feature type="compositionally biased region" description="Basic and acidic residues" evidence="1">
    <location>
        <begin position="586"/>
        <end position="595"/>
    </location>
</feature>
<feature type="compositionally biased region" description="Basic and acidic residues" evidence="1">
    <location>
        <begin position="532"/>
        <end position="547"/>
    </location>
</feature>
<dbReference type="STRING" id="164328.H3H2C4"/>
<dbReference type="Pfam" id="PF02204">
    <property type="entry name" value="VPS9"/>
    <property type="match status" value="1"/>
</dbReference>
<name>H3H2C4_PHYRM</name>
<keyword evidence="4" id="KW-1185">Reference proteome</keyword>
<dbReference type="PROSITE" id="PS51205">
    <property type="entry name" value="VPS9"/>
    <property type="match status" value="1"/>
</dbReference>
<feature type="compositionally biased region" description="Polar residues" evidence="1">
    <location>
        <begin position="405"/>
        <end position="420"/>
    </location>
</feature>
<dbReference type="GO" id="GO:0016192">
    <property type="term" value="P:vesicle-mediated transport"/>
    <property type="evidence" value="ECO:0007669"/>
    <property type="project" value="InterPro"/>
</dbReference>
<dbReference type="SMART" id="SM00167">
    <property type="entry name" value="VPS9"/>
    <property type="match status" value="1"/>
</dbReference>
<feature type="region of interest" description="Disordered" evidence="1">
    <location>
        <begin position="1"/>
        <end position="31"/>
    </location>
</feature>
<dbReference type="EnsemblProtists" id="Phyra84515">
    <property type="protein sequence ID" value="Phyra84515"/>
    <property type="gene ID" value="Phyra84515"/>
</dbReference>
<organism evidence="3 4">
    <name type="scientific">Phytophthora ramorum</name>
    <name type="common">Sudden oak death agent</name>
    <dbReference type="NCBI Taxonomy" id="164328"/>
    <lineage>
        <taxon>Eukaryota</taxon>
        <taxon>Sar</taxon>
        <taxon>Stramenopiles</taxon>
        <taxon>Oomycota</taxon>
        <taxon>Peronosporomycetes</taxon>
        <taxon>Peronosporales</taxon>
        <taxon>Peronosporaceae</taxon>
        <taxon>Phytophthora</taxon>
    </lineage>
</organism>
<evidence type="ECO:0000313" key="4">
    <source>
        <dbReference type="Proteomes" id="UP000005238"/>
    </source>
</evidence>
<evidence type="ECO:0000313" key="3">
    <source>
        <dbReference type="EnsemblProtists" id="Phyra84515"/>
    </source>
</evidence>
<dbReference type="InterPro" id="IPR045046">
    <property type="entry name" value="Vps9-like"/>
</dbReference>
<reference evidence="4" key="1">
    <citation type="journal article" date="2006" name="Science">
        <title>Phytophthora genome sequences uncover evolutionary origins and mechanisms of pathogenesis.</title>
        <authorList>
            <person name="Tyler B.M."/>
            <person name="Tripathy S."/>
            <person name="Zhang X."/>
            <person name="Dehal P."/>
            <person name="Jiang R.H."/>
            <person name="Aerts A."/>
            <person name="Arredondo F.D."/>
            <person name="Baxter L."/>
            <person name="Bensasson D."/>
            <person name="Beynon J.L."/>
            <person name="Chapman J."/>
            <person name="Damasceno C.M."/>
            <person name="Dorrance A.E."/>
            <person name="Dou D."/>
            <person name="Dickerman A.W."/>
            <person name="Dubchak I.L."/>
            <person name="Garbelotto M."/>
            <person name="Gijzen M."/>
            <person name="Gordon S.G."/>
            <person name="Govers F."/>
            <person name="Grunwald N.J."/>
            <person name="Huang W."/>
            <person name="Ivors K.L."/>
            <person name="Jones R.W."/>
            <person name="Kamoun S."/>
            <person name="Krampis K."/>
            <person name="Lamour K.H."/>
            <person name="Lee M.K."/>
            <person name="McDonald W.H."/>
            <person name="Medina M."/>
            <person name="Meijer H.J."/>
            <person name="Nordberg E.K."/>
            <person name="Maclean D.J."/>
            <person name="Ospina-Giraldo M.D."/>
            <person name="Morris P.F."/>
            <person name="Phuntumart V."/>
            <person name="Putnam N.H."/>
            <person name="Rash S."/>
            <person name="Rose J.K."/>
            <person name="Sakihama Y."/>
            <person name="Salamov A.A."/>
            <person name="Savidor A."/>
            <person name="Scheuring C.F."/>
            <person name="Smith B.M."/>
            <person name="Sobral B.W."/>
            <person name="Terry A."/>
            <person name="Torto-Alalibo T.A."/>
            <person name="Win J."/>
            <person name="Xu Z."/>
            <person name="Zhang H."/>
            <person name="Grigoriev I.V."/>
            <person name="Rokhsar D.S."/>
            <person name="Boore J.L."/>
        </authorList>
    </citation>
    <scope>NUCLEOTIDE SEQUENCE [LARGE SCALE GENOMIC DNA]</scope>
    <source>
        <strain evidence="4">Pr102</strain>
    </source>
</reference>
<evidence type="ECO:0000256" key="1">
    <source>
        <dbReference type="SAM" id="MobiDB-lite"/>
    </source>
</evidence>
<dbReference type="GO" id="GO:0005829">
    <property type="term" value="C:cytosol"/>
    <property type="evidence" value="ECO:0000318"/>
    <property type="project" value="GO_Central"/>
</dbReference>
<feature type="region of interest" description="Disordered" evidence="1">
    <location>
        <begin position="532"/>
        <end position="595"/>
    </location>
</feature>
<protein>
    <recommendedName>
        <fullName evidence="2">VPS9 domain-containing protein</fullName>
    </recommendedName>
</protein>
<reference evidence="3" key="2">
    <citation type="submission" date="2015-06" db="UniProtKB">
        <authorList>
            <consortium name="EnsemblProtists"/>
        </authorList>
    </citation>
    <scope>IDENTIFICATION</scope>
    <source>
        <strain evidence="3">Pr102</strain>
    </source>
</reference>
<proteinExistence type="predicted"/>
<dbReference type="GO" id="GO:0031267">
    <property type="term" value="F:small GTPase binding"/>
    <property type="evidence" value="ECO:0000318"/>
    <property type="project" value="GO_Central"/>
</dbReference>
<dbReference type="VEuPathDB" id="FungiDB:KRP22_6351"/>
<dbReference type="InParanoid" id="H3H2C4"/>
<dbReference type="PANTHER" id="PTHR23101">
    <property type="entry name" value="RAB GDP/GTP EXCHANGE FACTOR"/>
    <property type="match status" value="1"/>
</dbReference>
<feature type="domain" description="VPS9" evidence="2">
    <location>
        <begin position="245"/>
        <end position="373"/>
    </location>
</feature>
<dbReference type="Proteomes" id="UP000005238">
    <property type="component" value="Unassembled WGS sequence"/>
</dbReference>
<dbReference type="AlphaFoldDB" id="H3H2C4"/>
<dbReference type="InterPro" id="IPR003123">
    <property type="entry name" value="VPS9"/>
</dbReference>
<dbReference type="PANTHER" id="PTHR23101:SF25">
    <property type="entry name" value="GTPASE-ACTIVATING PROTEIN AND VPS9 DOMAIN-CONTAINING PROTEIN 1"/>
    <property type="match status" value="1"/>
</dbReference>
<dbReference type="GO" id="GO:0030139">
    <property type="term" value="C:endocytic vesicle"/>
    <property type="evidence" value="ECO:0000318"/>
    <property type="project" value="GO_Central"/>
</dbReference>
<dbReference type="eggNOG" id="KOG2319">
    <property type="taxonomic scope" value="Eukaryota"/>
</dbReference>
<feature type="compositionally biased region" description="Low complexity" evidence="1">
    <location>
        <begin position="563"/>
        <end position="580"/>
    </location>
</feature>
<dbReference type="VEuPathDB" id="FungiDB:KRP23_751"/>
<dbReference type="HOGENOM" id="CLU_409106_0_0_1"/>
<dbReference type="EMBL" id="DS566112">
    <property type="status" value="NOT_ANNOTATED_CDS"/>
    <property type="molecule type" value="Genomic_DNA"/>
</dbReference>
<feature type="compositionally biased region" description="Gly residues" evidence="1">
    <location>
        <begin position="1"/>
        <end position="11"/>
    </location>
</feature>
<dbReference type="SUPFAM" id="SSF109993">
    <property type="entry name" value="VPS9 domain"/>
    <property type="match status" value="1"/>
</dbReference>
<accession>H3H2C4</accession>
<dbReference type="VEuPathDB" id="FungiDB:KRP23_750"/>
<feature type="region of interest" description="Disordered" evidence="1">
    <location>
        <begin position="403"/>
        <end position="439"/>
    </location>
</feature>
<dbReference type="GO" id="GO:0005085">
    <property type="term" value="F:guanyl-nucleotide exchange factor activity"/>
    <property type="evidence" value="ECO:0000318"/>
    <property type="project" value="GO_Central"/>
</dbReference>
<dbReference type="InterPro" id="IPR037191">
    <property type="entry name" value="VPS9_dom_sf"/>
</dbReference>
<feature type="compositionally biased region" description="Polar residues" evidence="1">
    <location>
        <begin position="12"/>
        <end position="31"/>
    </location>
</feature>